<reference evidence="1 2" key="1">
    <citation type="journal article" date="2011" name="J. Bacteriol.">
        <title>Genome sequence of Chthoniobacter flavus Ellin428, an aerobic heterotrophic soil bacterium.</title>
        <authorList>
            <person name="Kant R."/>
            <person name="van Passel M.W."/>
            <person name="Palva A."/>
            <person name="Lucas S."/>
            <person name="Lapidus A."/>
            <person name="Glavina Del Rio T."/>
            <person name="Dalin E."/>
            <person name="Tice H."/>
            <person name="Bruce D."/>
            <person name="Goodwin L."/>
            <person name="Pitluck S."/>
            <person name="Larimer F.W."/>
            <person name="Land M.L."/>
            <person name="Hauser L."/>
            <person name="Sangwan P."/>
            <person name="de Vos W.M."/>
            <person name="Janssen P.H."/>
            <person name="Smidt H."/>
        </authorList>
    </citation>
    <scope>NUCLEOTIDE SEQUENCE [LARGE SCALE GENOMIC DNA]</scope>
    <source>
        <strain evidence="1 2">Ellin428</strain>
    </source>
</reference>
<dbReference type="STRING" id="497964.CfE428DRAFT_2180"/>
<evidence type="ECO:0000313" key="1">
    <source>
        <dbReference type="EMBL" id="EDY20256.1"/>
    </source>
</evidence>
<protein>
    <recommendedName>
        <fullName evidence="3">Glycosyltransferase family 1 protein</fullName>
    </recommendedName>
</protein>
<dbReference type="InParanoid" id="B4CZU2"/>
<dbReference type="AlphaFoldDB" id="B4CZU2"/>
<dbReference type="Proteomes" id="UP000005824">
    <property type="component" value="Unassembled WGS sequence"/>
</dbReference>
<dbReference type="EMBL" id="ABVL01000005">
    <property type="protein sequence ID" value="EDY20256.1"/>
    <property type="molecule type" value="Genomic_DNA"/>
</dbReference>
<proteinExistence type="predicted"/>
<dbReference type="eggNOG" id="COG0438">
    <property type="taxonomic scope" value="Bacteria"/>
</dbReference>
<sequence length="354" mass="40358">MAAAYRISVSLLPLLESSQVFYLYTAFLELVQAGEIELSWDARDQVEDFTIVAEMERIADGRRLRVCFDIHDRSYLFSTKELAASDVYFKRDHYPPDVEKLEPAARSKVAPFGPIFGPGNRGGALSLLAGWMRYAARRPKRAKESLKHLSDYLRLPVTRDFERAPDQVLPPKVLLQTRLWTEAEVTGAPFAPEINEERVGVVRALRKELGDRFIGGALPTPFARQNFPDVVCHWDTRRSAYLKTIQTCRVGIYTKGLHHATAWKLGEYAAASMCIVASGFRFTFVEPFTEPRNYLAYETPDQCVAHCVRLLENDDVARAMSRANYEYYVDHMRPAKQMRRWIVQAFEQPVAAGV</sequence>
<accession>B4CZU2</accession>
<keyword evidence="2" id="KW-1185">Reference proteome</keyword>
<organism evidence="1 2">
    <name type="scientific">Chthoniobacter flavus Ellin428</name>
    <dbReference type="NCBI Taxonomy" id="497964"/>
    <lineage>
        <taxon>Bacteria</taxon>
        <taxon>Pseudomonadati</taxon>
        <taxon>Verrucomicrobiota</taxon>
        <taxon>Spartobacteria</taxon>
        <taxon>Chthoniobacterales</taxon>
        <taxon>Chthoniobacteraceae</taxon>
        <taxon>Chthoniobacter</taxon>
    </lineage>
</organism>
<name>B4CZU2_9BACT</name>
<comment type="caution">
    <text evidence="1">The sequence shown here is derived from an EMBL/GenBank/DDBJ whole genome shotgun (WGS) entry which is preliminary data.</text>
</comment>
<evidence type="ECO:0000313" key="2">
    <source>
        <dbReference type="Proteomes" id="UP000005824"/>
    </source>
</evidence>
<gene>
    <name evidence="1" type="ORF">CfE428DRAFT_2180</name>
</gene>
<evidence type="ECO:0008006" key="3">
    <source>
        <dbReference type="Google" id="ProtNLM"/>
    </source>
</evidence>